<reference evidence="12 13" key="1">
    <citation type="submission" date="2018-11" db="EMBL/GenBank/DDBJ databases">
        <authorList>
            <consortium name="Pathogen Informatics"/>
        </authorList>
    </citation>
    <scope>NUCLEOTIDE SEQUENCE [LARGE SCALE GENOMIC DNA]</scope>
</reference>
<dbReference type="Proteomes" id="UP000050761">
    <property type="component" value="Unassembled WGS sequence"/>
</dbReference>
<dbReference type="InterPro" id="IPR013088">
    <property type="entry name" value="Znf_NHR/GATA"/>
</dbReference>
<keyword evidence="7" id="KW-0238">DNA-binding</keyword>
<dbReference type="InterPro" id="IPR001628">
    <property type="entry name" value="Znf_hrmn_rcpt"/>
</dbReference>
<evidence type="ECO:0000256" key="4">
    <source>
        <dbReference type="ARBA" id="ARBA00022771"/>
    </source>
</evidence>
<evidence type="ECO:0000313" key="13">
    <source>
        <dbReference type="Proteomes" id="UP000050761"/>
    </source>
</evidence>
<evidence type="ECO:0000259" key="11">
    <source>
        <dbReference type="PROSITE" id="PS51030"/>
    </source>
</evidence>
<protein>
    <submittedName>
        <fullName evidence="14">Nuclear receptor domain-containing protein</fullName>
    </submittedName>
</protein>
<comment type="subcellular location">
    <subcellularLocation>
        <location evidence="1">Nucleus</location>
    </subcellularLocation>
</comment>
<keyword evidence="10" id="KW-0539">Nucleus</keyword>
<evidence type="ECO:0000256" key="7">
    <source>
        <dbReference type="ARBA" id="ARBA00023125"/>
    </source>
</evidence>
<dbReference type="InterPro" id="IPR049636">
    <property type="entry name" value="HNF4-like_DBD"/>
</dbReference>
<evidence type="ECO:0000256" key="3">
    <source>
        <dbReference type="ARBA" id="ARBA00022723"/>
    </source>
</evidence>
<evidence type="ECO:0000256" key="2">
    <source>
        <dbReference type="ARBA" id="ARBA00005993"/>
    </source>
</evidence>
<keyword evidence="13" id="KW-1185">Reference proteome</keyword>
<evidence type="ECO:0000256" key="5">
    <source>
        <dbReference type="ARBA" id="ARBA00022833"/>
    </source>
</evidence>
<accession>A0A3P8D7R4</accession>
<dbReference type="Pfam" id="PF00105">
    <property type="entry name" value="zf-C4"/>
    <property type="match status" value="1"/>
</dbReference>
<gene>
    <name evidence="12" type="ORF">HPBE_LOCUS13553</name>
</gene>
<keyword evidence="6" id="KW-0805">Transcription regulation</keyword>
<dbReference type="GO" id="GO:0008270">
    <property type="term" value="F:zinc ion binding"/>
    <property type="evidence" value="ECO:0007669"/>
    <property type="project" value="UniProtKB-KW"/>
</dbReference>
<dbReference type="WBParaSite" id="HPBE_0001355201-mRNA-1">
    <property type="protein sequence ID" value="HPBE_0001355201-mRNA-1"/>
    <property type="gene ID" value="HPBE_0001355201"/>
</dbReference>
<proteinExistence type="inferred from homology"/>
<dbReference type="PRINTS" id="PR00047">
    <property type="entry name" value="STROIDFINGER"/>
</dbReference>
<dbReference type="Gene3D" id="3.30.50.10">
    <property type="entry name" value="Erythroid Transcription Factor GATA-1, subunit A"/>
    <property type="match status" value="1"/>
</dbReference>
<dbReference type="GO" id="GO:0000978">
    <property type="term" value="F:RNA polymerase II cis-regulatory region sequence-specific DNA binding"/>
    <property type="evidence" value="ECO:0007669"/>
    <property type="project" value="InterPro"/>
</dbReference>
<evidence type="ECO:0000313" key="12">
    <source>
        <dbReference type="EMBL" id="VDO96568.1"/>
    </source>
</evidence>
<dbReference type="OrthoDB" id="5850793at2759"/>
<feature type="domain" description="Nuclear receptor" evidence="11">
    <location>
        <begin position="7"/>
        <end position="83"/>
    </location>
</feature>
<dbReference type="GO" id="GO:0003700">
    <property type="term" value="F:DNA-binding transcription factor activity"/>
    <property type="evidence" value="ECO:0007669"/>
    <property type="project" value="InterPro"/>
</dbReference>
<keyword evidence="3" id="KW-0479">Metal-binding</keyword>
<dbReference type="SUPFAM" id="SSF57716">
    <property type="entry name" value="Glucocorticoid receptor-like (DNA-binding domain)"/>
    <property type="match status" value="1"/>
</dbReference>
<dbReference type="EMBL" id="UZAH01027965">
    <property type="protein sequence ID" value="VDO96568.1"/>
    <property type="molecule type" value="Genomic_DNA"/>
</dbReference>
<evidence type="ECO:0000256" key="10">
    <source>
        <dbReference type="ARBA" id="ARBA00023242"/>
    </source>
</evidence>
<dbReference type="PROSITE" id="PS51030">
    <property type="entry name" value="NUCLEAR_REC_DBD_2"/>
    <property type="match status" value="1"/>
</dbReference>
<keyword evidence="8" id="KW-0804">Transcription</keyword>
<evidence type="ECO:0000256" key="6">
    <source>
        <dbReference type="ARBA" id="ARBA00023015"/>
    </source>
</evidence>
<reference evidence="14" key="2">
    <citation type="submission" date="2019-09" db="UniProtKB">
        <authorList>
            <consortium name="WormBaseParasite"/>
        </authorList>
    </citation>
    <scope>IDENTIFICATION</scope>
</reference>
<evidence type="ECO:0000256" key="9">
    <source>
        <dbReference type="ARBA" id="ARBA00023170"/>
    </source>
</evidence>
<evidence type="ECO:0000256" key="1">
    <source>
        <dbReference type="ARBA" id="ARBA00004123"/>
    </source>
</evidence>
<keyword evidence="9" id="KW-0675">Receptor</keyword>
<keyword evidence="4" id="KW-0863">Zinc-finger</keyword>
<organism evidence="12">
    <name type="scientific">Heligmosomoides polygyrus</name>
    <name type="common">Parasitic roundworm</name>
    <dbReference type="NCBI Taxonomy" id="6339"/>
    <lineage>
        <taxon>Eukaryota</taxon>
        <taxon>Metazoa</taxon>
        <taxon>Ecdysozoa</taxon>
        <taxon>Nematoda</taxon>
        <taxon>Chromadorea</taxon>
        <taxon>Rhabditida</taxon>
        <taxon>Rhabditina</taxon>
        <taxon>Rhabditomorpha</taxon>
        <taxon>Strongyloidea</taxon>
        <taxon>Heligmosomidae</taxon>
        <taxon>Heligmosomoides</taxon>
    </lineage>
</organism>
<dbReference type="InterPro" id="IPR052496">
    <property type="entry name" value="Orphan_Nuclear_Rcpt"/>
</dbReference>
<dbReference type="PANTHER" id="PTHR47519:SF1">
    <property type="entry name" value="NUCLEAR HORMONE RECEPTOR FAMILY MEMBER NHR-31"/>
    <property type="match status" value="1"/>
</dbReference>
<comment type="similarity">
    <text evidence="2">Belongs to the nuclear hormone receptor family.</text>
</comment>
<name>A0A3P8D7R4_HELPZ</name>
<dbReference type="SMART" id="SM00399">
    <property type="entry name" value="ZnF_C4"/>
    <property type="match status" value="1"/>
</dbReference>
<dbReference type="CDD" id="cd06960">
    <property type="entry name" value="NR_DBD_HNF4A"/>
    <property type="match status" value="1"/>
</dbReference>
<keyword evidence="5" id="KW-0862">Zinc</keyword>
<sequence>MLTNKCQRKCAVCGDSPAKVHYGVLACFGCKGFFRRAVKDGRNKYVCRFEKNCEVNKFERNACRYCRFRKCLLVGMNPDFVRPDREEAREKLLRGQKTPLSKKKSLGRTVSSKLDADDWTLQLPSHSRYSEVLQLAMGSYDSIADFCLKSLIADRTLARKSATRSTSPVKLDHDQNLLSIQKIVASTDYIDGLVGMLEKDSPRKTTVEDKVGGSLFSNQPFHPFGVAEMVPDLSEKDNALAWLPIASNCMAKQIATTKFRRNRMHGASQKVIGRHIWTTSDRGMLSNGFSERLDSLRESLQELLFRVVKVLRSKSSASAANIMANLISQRFPRDNIKAVPYQKILTDIFNPEVFDLLLTMSTRHTSRTIENISPFSFSSATPASDYSNTSSECPQACNHQFATPQLIRPQSLGFSAKLPLTMTKSIEDMLRPPGMNEDSSIMNRPLARDWADGLRLTPMFNRDVVAQFFPELSENPIM</sequence>
<evidence type="ECO:0000256" key="8">
    <source>
        <dbReference type="ARBA" id="ARBA00023163"/>
    </source>
</evidence>
<dbReference type="AlphaFoldDB" id="A0A3P8D7R4"/>
<dbReference type="PROSITE" id="PS00031">
    <property type="entry name" value="NUCLEAR_REC_DBD_1"/>
    <property type="match status" value="1"/>
</dbReference>
<evidence type="ECO:0000313" key="14">
    <source>
        <dbReference type="WBParaSite" id="HPBE_0001355201-mRNA-1"/>
    </source>
</evidence>
<dbReference type="PANTHER" id="PTHR47519">
    <property type="entry name" value="NUCLEAR HORMONE RECEPTOR FAMILY MEMBER NHR-31-RELATED"/>
    <property type="match status" value="1"/>
</dbReference>
<dbReference type="GO" id="GO:0005634">
    <property type="term" value="C:nucleus"/>
    <property type="evidence" value="ECO:0007669"/>
    <property type="project" value="UniProtKB-SubCell"/>
</dbReference>
<dbReference type="FunFam" id="3.30.50.10:FF:000030">
    <property type="entry name" value="Nuclear Hormone Receptor family"/>
    <property type="match status" value="1"/>
</dbReference>